<dbReference type="AlphaFoldDB" id="D6TPF8"/>
<keyword evidence="2" id="KW-1185">Reference proteome</keyword>
<name>D6TPF8_KTERA</name>
<comment type="caution">
    <text evidence="1">The sequence shown here is derived from an EMBL/GenBank/DDBJ whole genome shotgun (WGS) entry which is preliminary data.</text>
</comment>
<dbReference type="RefSeq" id="WP_007909194.1">
    <property type="nucleotide sequence ID" value="NZ_ADVG01000002.1"/>
</dbReference>
<sequence>MTSNEFRRPVSVDFAPRGSACEWCGKPAERQLTAIGGAYHNEGGLFCRACGEKFSQAVVNSINVAAMTNVSGYELF</sequence>
<dbReference type="Proteomes" id="UP000004508">
    <property type="component" value="Unassembled WGS sequence"/>
</dbReference>
<gene>
    <name evidence="1" type="ORF">Krac_6796</name>
</gene>
<dbReference type="EMBL" id="ADVG01000002">
    <property type="protein sequence ID" value="EFH85572.1"/>
    <property type="molecule type" value="Genomic_DNA"/>
</dbReference>
<dbReference type="InParanoid" id="D6TPF8"/>
<evidence type="ECO:0000313" key="2">
    <source>
        <dbReference type="Proteomes" id="UP000004508"/>
    </source>
</evidence>
<dbReference type="OrthoDB" id="163802at2"/>
<protein>
    <submittedName>
        <fullName evidence="1">Uncharacterized protein</fullName>
    </submittedName>
</protein>
<organism evidence="1 2">
    <name type="scientific">Ktedonobacter racemifer DSM 44963</name>
    <dbReference type="NCBI Taxonomy" id="485913"/>
    <lineage>
        <taxon>Bacteria</taxon>
        <taxon>Bacillati</taxon>
        <taxon>Chloroflexota</taxon>
        <taxon>Ktedonobacteria</taxon>
        <taxon>Ktedonobacterales</taxon>
        <taxon>Ktedonobacteraceae</taxon>
        <taxon>Ktedonobacter</taxon>
    </lineage>
</organism>
<evidence type="ECO:0000313" key="1">
    <source>
        <dbReference type="EMBL" id="EFH85572.1"/>
    </source>
</evidence>
<reference evidence="1 2" key="1">
    <citation type="journal article" date="2011" name="Stand. Genomic Sci.">
        <title>Non-contiguous finished genome sequence and contextual data of the filamentous soil bacterium Ktedonobacter racemifer type strain (SOSP1-21).</title>
        <authorList>
            <person name="Chang Y.J."/>
            <person name="Land M."/>
            <person name="Hauser L."/>
            <person name="Chertkov O."/>
            <person name="Del Rio T.G."/>
            <person name="Nolan M."/>
            <person name="Copeland A."/>
            <person name="Tice H."/>
            <person name="Cheng J.F."/>
            <person name="Lucas S."/>
            <person name="Han C."/>
            <person name="Goodwin L."/>
            <person name="Pitluck S."/>
            <person name="Ivanova N."/>
            <person name="Ovchinikova G."/>
            <person name="Pati A."/>
            <person name="Chen A."/>
            <person name="Palaniappan K."/>
            <person name="Mavromatis K."/>
            <person name="Liolios K."/>
            <person name="Brettin T."/>
            <person name="Fiebig A."/>
            <person name="Rohde M."/>
            <person name="Abt B."/>
            <person name="Goker M."/>
            <person name="Detter J.C."/>
            <person name="Woyke T."/>
            <person name="Bristow J."/>
            <person name="Eisen J.A."/>
            <person name="Markowitz V."/>
            <person name="Hugenholtz P."/>
            <person name="Kyrpides N.C."/>
            <person name="Klenk H.P."/>
            <person name="Lapidus A."/>
        </authorList>
    </citation>
    <scope>NUCLEOTIDE SEQUENCE [LARGE SCALE GENOMIC DNA]</scope>
    <source>
        <strain evidence="2">DSM 44963</strain>
    </source>
</reference>
<accession>D6TPF8</accession>
<proteinExistence type="predicted"/>